<organism evidence="3 4">
    <name type="scientific">Jeotgalicoccus aerolatus</name>
    <dbReference type="NCBI Taxonomy" id="709510"/>
    <lineage>
        <taxon>Bacteria</taxon>
        <taxon>Bacillati</taxon>
        <taxon>Bacillota</taxon>
        <taxon>Bacilli</taxon>
        <taxon>Bacillales</taxon>
        <taxon>Staphylococcaceae</taxon>
        <taxon>Jeotgalicoccus</taxon>
    </lineage>
</organism>
<sequence length="117" mass="12940">MKIVMRYVLAAVFGIAGIAHFTRTEGFSNIVPGYLPCKTFIVKASGVLEIMISILLCLKRPGTVFKSVINSFLVIVLPANIYMARKSLPLGNIDVPKPLLWARVPLQFVLIKIVNKL</sequence>
<keyword evidence="1" id="KW-0472">Membrane</keyword>
<reference evidence="3" key="1">
    <citation type="submission" date="2016-10" db="EMBL/GenBank/DDBJ databases">
        <authorList>
            <person name="de Groot N.N."/>
        </authorList>
    </citation>
    <scope>NUCLEOTIDE SEQUENCE [LARGE SCALE GENOMIC DNA]</scope>
    <source>
        <strain evidence="3">CGMCC 1.8911</strain>
    </source>
</reference>
<dbReference type="Proteomes" id="UP001519348">
    <property type="component" value="Unassembled WGS sequence"/>
</dbReference>
<dbReference type="RefSeq" id="WP_092595782.1">
    <property type="nucleotide sequence ID" value="NZ_BMCN01000002.1"/>
</dbReference>
<reference evidence="2 5" key="3">
    <citation type="submission" date="2021-03" db="EMBL/GenBank/DDBJ databases">
        <title>Genomic Encyclopedia of Type Strains, Phase IV (KMG-IV): sequencing the most valuable type-strain genomes for metagenomic binning, comparative biology and taxonomic classification.</title>
        <authorList>
            <person name="Goeker M."/>
        </authorList>
    </citation>
    <scope>NUCLEOTIDE SEQUENCE [LARGE SCALE GENOMIC DNA]</scope>
    <source>
        <strain evidence="2 5">DSM 22420</strain>
    </source>
</reference>
<dbReference type="STRING" id="586411.SAMN05216187_103126"/>
<keyword evidence="5" id="KW-1185">Reference proteome</keyword>
<keyword evidence="1" id="KW-0812">Transmembrane</keyword>
<dbReference type="PANTHER" id="PTHR36974:SF1">
    <property type="entry name" value="DOXX FAMILY MEMBRANE PROTEIN"/>
    <property type="match status" value="1"/>
</dbReference>
<dbReference type="EMBL" id="JAGGKN010000004">
    <property type="protein sequence ID" value="MBP1952348.1"/>
    <property type="molecule type" value="Genomic_DNA"/>
</dbReference>
<protein>
    <submittedName>
        <fullName evidence="2 3">Membrane protein</fullName>
    </submittedName>
</protein>
<name>A0A1G8XD04_9STAP</name>
<evidence type="ECO:0000313" key="2">
    <source>
        <dbReference type="EMBL" id="MBP1952348.1"/>
    </source>
</evidence>
<dbReference type="OrthoDB" id="327939at2"/>
<reference evidence="4" key="2">
    <citation type="submission" date="2016-10" db="EMBL/GenBank/DDBJ databases">
        <authorList>
            <person name="Varghese N."/>
            <person name="Submissions S."/>
        </authorList>
    </citation>
    <scope>NUCLEOTIDE SEQUENCE [LARGE SCALE GENOMIC DNA]</scope>
    <source>
        <strain evidence="4">CGMCC 1.8911</strain>
    </source>
</reference>
<evidence type="ECO:0000256" key="1">
    <source>
        <dbReference type="SAM" id="Phobius"/>
    </source>
</evidence>
<evidence type="ECO:0000313" key="3">
    <source>
        <dbReference type="EMBL" id="SDJ88257.1"/>
    </source>
</evidence>
<gene>
    <name evidence="2" type="ORF">J2Z27_001396</name>
    <name evidence="3" type="ORF">SAMN05216187_103126</name>
</gene>
<dbReference type="AlphaFoldDB" id="A0A1G8XD04"/>
<dbReference type="Proteomes" id="UP000242700">
    <property type="component" value="Unassembled WGS sequence"/>
</dbReference>
<dbReference type="EMBL" id="FNFI01000003">
    <property type="protein sequence ID" value="SDJ88257.1"/>
    <property type="molecule type" value="Genomic_DNA"/>
</dbReference>
<proteinExistence type="predicted"/>
<feature type="transmembrane region" description="Helical" evidence="1">
    <location>
        <begin position="65"/>
        <end position="84"/>
    </location>
</feature>
<evidence type="ECO:0000313" key="5">
    <source>
        <dbReference type="Proteomes" id="UP001519348"/>
    </source>
</evidence>
<dbReference type="PANTHER" id="PTHR36974">
    <property type="entry name" value="MEMBRANE PROTEIN-RELATED"/>
    <property type="match status" value="1"/>
</dbReference>
<accession>A0A1G8XD04</accession>
<evidence type="ECO:0000313" key="4">
    <source>
        <dbReference type="Proteomes" id="UP000242700"/>
    </source>
</evidence>
<keyword evidence="1" id="KW-1133">Transmembrane helix</keyword>
<feature type="transmembrane region" description="Helical" evidence="1">
    <location>
        <begin position="40"/>
        <end position="58"/>
    </location>
</feature>